<keyword evidence="2" id="KW-1185">Reference proteome</keyword>
<evidence type="ECO:0000313" key="2">
    <source>
        <dbReference type="Proteomes" id="UP001160390"/>
    </source>
</evidence>
<accession>A0AA35LYM5</accession>
<dbReference type="EMBL" id="CABFNP030000789">
    <property type="protein sequence ID" value="CAI6086683.1"/>
    <property type="molecule type" value="Genomic_DNA"/>
</dbReference>
<proteinExistence type="predicted"/>
<dbReference type="CDD" id="cd12148">
    <property type="entry name" value="fungal_TF_MHR"/>
    <property type="match status" value="1"/>
</dbReference>
<dbReference type="Proteomes" id="UP001160390">
    <property type="component" value="Unassembled WGS sequence"/>
</dbReference>
<dbReference type="AlphaFoldDB" id="A0AA35LYM5"/>
<protein>
    <submittedName>
        <fullName evidence="1">Uncharacterized protein</fullName>
    </submittedName>
</protein>
<reference evidence="1" key="1">
    <citation type="submission" date="2023-01" db="EMBL/GenBank/DDBJ databases">
        <authorList>
            <person name="Piombo E."/>
        </authorList>
    </citation>
    <scope>NUCLEOTIDE SEQUENCE</scope>
</reference>
<organism evidence="1 2">
    <name type="scientific">Clonostachys chloroleuca</name>
    <dbReference type="NCBI Taxonomy" id="1926264"/>
    <lineage>
        <taxon>Eukaryota</taxon>
        <taxon>Fungi</taxon>
        <taxon>Dikarya</taxon>
        <taxon>Ascomycota</taxon>
        <taxon>Pezizomycotina</taxon>
        <taxon>Sordariomycetes</taxon>
        <taxon>Hypocreomycetidae</taxon>
        <taxon>Hypocreales</taxon>
        <taxon>Bionectriaceae</taxon>
        <taxon>Clonostachys</taxon>
    </lineage>
</organism>
<sequence>MIEIDTPYPTHVAELVVDRFGSPVDNQVALIDLCKLLGKVIKTIYSSFGSAPSNSRVINTSQFLALKSEIPPSSSRGVFHLHLTHEQTIILLNRLPLTHAAATVENSTNDLQPNKMEFLTTAAKCCVAAAITTIKILKFLRESKLMCRYACQDSLYCSAALHVLLLGARLGPPTDDFKGIIADGIYMLRELAEGNETAASAIEGITTGFYRFFKTQMLQPSPTSTNPGDPADCRTMGSRAWKRWMAENSATATSSERDPIKLNVEGNRQMQSNLILPLKGW</sequence>
<gene>
    <name evidence="1" type="ORF">CCHLO57077_00009784</name>
</gene>
<comment type="caution">
    <text evidence="1">The sequence shown here is derived from an EMBL/GenBank/DDBJ whole genome shotgun (WGS) entry which is preliminary data.</text>
</comment>
<name>A0AA35LYM5_9HYPO</name>
<evidence type="ECO:0000313" key="1">
    <source>
        <dbReference type="EMBL" id="CAI6086683.1"/>
    </source>
</evidence>